<accession>A0A078BCL8</accession>
<evidence type="ECO:0000313" key="1">
    <source>
        <dbReference type="EMBL" id="CDW90952.1"/>
    </source>
</evidence>
<dbReference type="AlphaFoldDB" id="A0A078BCL8"/>
<proteinExistence type="predicted"/>
<dbReference type="EMBL" id="CCKQ01018945">
    <property type="protein sequence ID" value="CDW90952.1"/>
    <property type="molecule type" value="Genomic_DNA"/>
</dbReference>
<sequence length="445" mass="50881">MEWSILNQFVDVQSSPSGEIFAIQMTFSSREGQKFYVYKFNLEKGVWNIYDDSFQVKSVRFDRLGNMFYLGPDNCIYTEYHEKLLCGQMDFEVMADGKIIAINDGKGQSQYVTSENDNFMRDEDSGVQYKSYLGVKGITLKMDKPIFLNADNKVDPQYGEICLVSISGGVDGSIWGLECEDDVQDYRIVKYQPKANKWYYVDGARGISLSTYNEISVAIINSLGLITVSSSSTTQLKPVYSDEPEDDLKNFVQQSNNGTEETLELVSKTDNEPKMGVQNASDQNNQTLRAQVSLIRKQKKITPSKQSEIQIRNKQGNQNESELIDVTNKYLIREDQEALFRHQVEQDFKNLSRCVKLQQTDRNNFRTAINNCFDKGITKVVSKNQLHSQFGFINTFQYPKTGQLQQNETAILFINLSSSPTIISGYNTEKLEWEIQKCTLQFDPI</sequence>
<reference evidence="1 2" key="1">
    <citation type="submission" date="2014-06" db="EMBL/GenBank/DDBJ databases">
        <authorList>
            <person name="Swart Estienne"/>
        </authorList>
    </citation>
    <scope>NUCLEOTIDE SEQUENCE [LARGE SCALE GENOMIC DNA]</scope>
    <source>
        <strain evidence="1 2">130c</strain>
    </source>
</reference>
<organism evidence="1 2">
    <name type="scientific">Stylonychia lemnae</name>
    <name type="common">Ciliate</name>
    <dbReference type="NCBI Taxonomy" id="5949"/>
    <lineage>
        <taxon>Eukaryota</taxon>
        <taxon>Sar</taxon>
        <taxon>Alveolata</taxon>
        <taxon>Ciliophora</taxon>
        <taxon>Intramacronucleata</taxon>
        <taxon>Spirotrichea</taxon>
        <taxon>Stichotrichia</taxon>
        <taxon>Sporadotrichida</taxon>
        <taxon>Oxytrichidae</taxon>
        <taxon>Stylonychinae</taxon>
        <taxon>Stylonychia</taxon>
    </lineage>
</organism>
<evidence type="ECO:0000313" key="2">
    <source>
        <dbReference type="Proteomes" id="UP000039865"/>
    </source>
</evidence>
<keyword evidence="2" id="KW-1185">Reference proteome</keyword>
<dbReference type="InParanoid" id="A0A078BCL8"/>
<dbReference type="Proteomes" id="UP000039865">
    <property type="component" value="Unassembled WGS sequence"/>
</dbReference>
<protein>
    <submittedName>
        <fullName evidence="1">Uncharacterized protein</fullName>
    </submittedName>
</protein>
<gene>
    <name evidence="1" type="primary">Contig7925.g8459</name>
    <name evidence="1" type="ORF">STYLEM_20100</name>
</gene>
<name>A0A078BCL8_STYLE</name>